<dbReference type="AlphaFoldDB" id="A0AAP0J482"/>
<reference evidence="2 3" key="1">
    <citation type="submission" date="2024-01" db="EMBL/GenBank/DDBJ databases">
        <title>Genome assemblies of Stephania.</title>
        <authorList>
            <person name="Yang L."/>
        </authorList>
    </citation>
    <scope>NUCLEOTIDE SEQUENCE [LARGE SCALE GENOMIC DNA]</scope>
    <source>
        <strain evidence="2">JXDWG</strain>
        <tissue evidence="2">Leaf</tissue>
    </source>
</reference>
<dbReference type="Proteomes" id="UP001419268">
    <property type="component" value="Unassembled WGS sequence"/>
</dbReference>
<gene>
    <name evidence="2" type="ORF">Scep_014984</name>
</gene>
<protein>
    <submittedName>
        <fullName evidence="2">Uncharacterized protein</fullName>
    </submittedName>
</protein>
<feature type="compositionally biased region" description="Low complexity" evidence="1">
    <location>
        <begin position="44"/>
        <end position="56"/>
    </location>
</feature>
<organism evidence="2 3">
    <name type="scientific">Stephania cephalantha</name>
    <dbReference type="NCBI Taxonomy" id="152367"/>
    <lineage>
        <taxon>Eukaryota</taxon>
        <taxon>Viridiplantae</taxon>
        <taxon>Streptophyta</taxon>
        <taxon>Embryophyta</taxon>
        <taxon>Tracheophyta</taxon>
        <taxon>Spermatophyta</taxon>
        <taxon>Magnoliopsida</taxon>
        <taxon>Ranunculales</taxon>
        <taxon>Menispermaceae</taxon>
        <taxon>Menispermoideae</taxon>
        <taxon>Cissampelideae</taxon>
        <taxon>Stephania</taxon>
    </lineage>
</organism>
<name>A0AAP0J482_9MAGN</name>
<comment type="caution">
    <text evidence="2">The sequence shown here is derived from an EMBL/GenBank/DDBJ whole genome shotgun (WGS) entry which is preliminary data.</text>
</comment>
<keyword evidence="3" id="KW-1185">Reference proteome</keyword>
<dbReference type="EMBL" id="JBBNAG010000006">
    <property type="protein sequence ID" value="KAK9126138.1"/>
    <property type="molecule type" value="Genomic_DNA"/>
</dbReference>
<evidence type="ECO:0000313" key="3">
    <source>
        <dbReference type="Proteomes" id="UP001419268"/>
    </source>
</evidence>
<proteinExistence type="predicted"/>
<feature type="region of interest" description="Disordered" evidence="1">
    <location>
        <begin position="1"/>
        <end position="75"/>
    </location>
</feature>
<evidence type="ECO:0000256" key="1">
    <source>
        <dbReference type="SAM" id="MobiDB-lite"/>
    </source>
</evidence>
<accession>A0AAP0J482</accession>
<sequence length="75" mass="7589">MTSARRLIDDVDTSNGSSTGGPAEARERCSRPVAACELAEQWRDSSSGASPISDSGIVGGDAGSKDNSGEDNTDG</sequence>
<evidence type="ECO:0000313" key="2">
    <source>
        <dbReference type="EMBL" id="KAK9126138.1"/>
    </source>
</evidence>